<evidence type="ECO:0000313" key="1">
    <source>
        <dbReference type="EMBL" id="GAG17854.1"/>
    </source>
</evidence>
<feature type="non-terminal residue" evidence="1">
    <location>
        <position position="32"/>
    </location>
</feature>
<organism evidence="1">
    <name type="scientific">marine sediment metagenome</name>
    <dbReference type="NCBI Taxonomy" id="412755"/>
    <lineage>
        <taxon>unclassified sequences</taxon>
        <taxon>metagenomes</taxon>
        <taxon>ecological metagenomes</taxon>
    </lineage>
</organism>
<protein>
    <submittedName>
        <fullName evidence="1">Uncharacterized protein</fullName>
    </submittedName>
</protein>
<comment type="caution">
    <text evidence="1">The sequence shown here is derived from an EMBL/GenBank/DDBJ whole genome shotgun (WGS) entry which is preliminary data.</text>
</comment>
<dbReference type="EMBL" id="BARS01036694">
    <property type="protein sequence ID" value="GAG17854.1"/>
    <property type="molecule type" value="Genomic_DNA"/>
</dbReference>
<accession>X0VHT1</accession>
<proteinExistence type="predicted"/>
<reference evidence="1" key="1">
    <citation type="journal article" date="2014" name="Front. Microbiol.">
        <title>High frequency of phylogenetically diverse reductive dehalogenase-homologous genes in deep subseafloor sedimentary metagenomes.</title>
        <authorList>
            <person name="Kawai M."/>
            <person name="Futagami T."/>
            <person name="Toyoda A."/>
            <person name="Takaki Y."/>
            <person name="Nishi S."/>
            <person name="Hori S."/>
            <person name="Arai W."/>
            <person name="Tsubouchi T."/>
            <person name="Morono Y."/>
            <person name="Uchiyama I."/>
            <person name="Ito T."/>
            <person name="Fujiyama A."/>
            <person name="Inagaki F."/>
            <person name="Takami H."/>
        </authorList>
    </citation>
    <scope>NUCLEOTIDE SEQUENCE</scope>
    <source>
        <strain evidence="1">Expedition CK06-06</strain>
    </source>
</reference>
<name>X0VHT1_9ZZZZ</name>
<dbReference type="AlphaFoldDB" id="X0VHT1"/>
<sequence length="32" mass="3483">MLESVLLLVFLGLIAGIGLGIASRIFYVYEDP</sequence>
<gene>
    <name evidence="1" type="ORF">S01H1_56361</name>
</gene>